<dbReference type="SUPFAM" id="SSF49785">
    <property type="entry name" value="Galactose-binding domain-like"/>
    <property type="match status" value="1"/>
</dbReference>
<keyword evidence="4" id="KW-1185">Reference proteome</keyword>
<protein>
    <submittedName>
        <fullName evidence="3">DUF563 domain-containing protein</fullName>
    </submittedName>
</protein>
<sequence length="597" mass="65866">MTEGFEGVADIREVAGDNQIHFGTRPPRQAEPPVAESLLLARGLRSPRPDPAFIYGEFPEESLRHYRGQDGMPDVYVYGLRDVTVIGPWFRSGALLVQNGIRLKCNDIALNPEDEASLERFSEDIAERRAGNRVLRAIDEPVVLLATNGHQIFGHWLVDFLPKFHLLALAGISLNEVRILLPTNMGAFARDMMLTMGIREDQLLEHDPDAEVLQCRTLIVPTTLRQAGRCHPMYADAVATINEMIDRTRAVPDASLRRIFVTRGPQFGRRLYGIVEAEEIARAHDFTIVRPEELPISEQIALFRGAREIVGPYGSALHSSIFSRPGAKVAAIHAQLPQTFDVLQSGISERIGQITGYIFGKSVPDDPTGIRFDAPPFRACLDEQFSHPNFRKETLTAENEECPNIARHRPAMQSSISFWSVAPTREEDAAQGVNGVISGKNCFQTKVENGPWWQVDLGGLFDLREIRLFNRMGTADVMARVAALGIAVSRNGTDWTTIMTPTDHGLFGGADGAPLVWRPGHLREPASHRRESRITARWVKVFLESRDSLSLEQVEVYGVPAGDGPASSEPGPDGPLSGLLPEDVFSEAPPEGNGGQD</sequence>
<dbReference type="InterPro" id="IPR049625">
    <property type="entry name" value="Glyco_transf_61_cat"/>
</dbReference>
<dbReference type="Pfam" id="PF04577">
    <property type="entry name" value="Glyco_transf_61"/>
    <property type="match status" value="1"/>
</dbReference>
<evidence type="ECO:0000259" key="2">
    <source>
        <dbReference type="PROSITE" id="PS50022"/>
    </source>
</evidence>
<dbReference type="Proteomes" id="UP000635278">
    <property type="component" value="Unassembled WGS sequence"/>
</dbReference>
<evidence type="ECO:0000256" key="1">
    <source>
        <dbReference type="SAM" id="MobiDB-lite"/>
    </source>
</evidence>
<dbReference type="InterPro" id="IPR000421">
    <property type="entry name" value="FA58C"/>
</dbReference>
<feature type="domain" description="F5/8 type C" evidence="2">
    <location>
        <begin position="452"/>
        <end position="559"/>
    </location>
</feature>
<dbReference type="Pfam" id="PF22633">
    <property type="entry name" value="F5_F8_type_C_2"/>
    <property type="match status" value="1"/>
</dbReference>
<proteinExistence type="predicted"/>
<dbReference type="RefSeq" id="WP_173583298.1">
    <property type="nucleotide sequence ID" value="NZ_WOTB01000011.1"/>
</dbReference>
<dbReference type="PANTHER" id="PTHR45713">
    <property type="entry name" value="FTP DOMAIN-CONTAINING PROTEIN"/>
    <property type="match status" value="1"/>
</dbReference>
<comment type="caution">
    <text evidence="3">The sequence shown here is derived from an EMBL/GenBank/DDBJ whole genome shotgun (WGS) entry which is preliminary data.</text>
</comment>
<dbReference type="InterPro" id="IPR008979">
    <property type="entry name" value="Galactose-bd-like_sf"/>
</dbReference>
<reference evidence="3 4" key="1">
    <citation type="journal article" date="2020" name="Int. J. Syst. Evol. Microbiol.">
        <title>Novel acetic acid bacteria from cider fermentations: Acetobacter conturbans sp. nov. and Acetobacter fallax sp. nov.</title>
        <authorList>
            <person name="Sombolestani A.S."/>
            <person name="Cleenwerck I."/>
            <person name="Cnockaert M."/>
            <person name="Borremans W."/>
            <person name="Wieme A.D."/>
            <person name="De Vuyst L."/>
            <person name="Vandamme P."/>
        </authorList>
    </citation>
    <scope>NUCLEOTIDE SEQUENCE [LARGE SCALE GENOMIC DNA]</scope>
    <source>
        <strain evidence="3 4">LMG 30640</strain>
    </source>
</reference>
<dbReference type="InterPro" id="IPR051941">
    <property type="entry name" value="BG_Antigen-Binding_Lectin"/>
</dbReference>
<name>A0ABX0JPB0_9PROT</name>
<dbReference type="EMBL" id="WOTB01000011">
    <property type="protein sequence ID" value="NHN84899.1"/>
    <property type="molecule type" value="Genomic_DNA"/>
</dbReference>
<gene>
    <name evidence="3" type="ORF">GOB93_09625</name>
</gene>
<dbReference type="Gene3D" id="2.60.120.260">
    <property type="entry name" value="Galactose-binding domain-like"/>
    <property type="match status" value="1"/>
</dbReference>
<feature type="region of interest" description="Disordered" evidence="1">
    <location>
        <begin position="558"/>
        <end position="597"/>
    </location>
</feature>
<accession>A0ABX0JPB0</accession>
<feature type="compositionally biased region" description="Low complexity" evidence="1">
    <location>
        <begin position="567"/>
        <end position="583"/>
    </location>
</feature>
<dbReference type="PANTHER" id="PTHR45713:SF6">
    <property type="entry name" value="F5_8 TYPE C DOMAIN-CONTAINING PROTEIN"/>
    <property type="match status" value="1"/>
</dbReference>
<evidence type="ECO:0000313" key="3">
    <source>
        <dbReference type="EMBL" id="NHN84899.1"/>
    </source>
</evidence>
<evidence type="ECO:0000313" key="4">
    <source>
        <dbReference type="Proteomes" id="UP000635278"/>
    </source>
</evidence>
<organism evidence="3 4">
    <name type="scientific">Acetobacter musti</name>
    <dbReference type="NCBI Taxonomy" id="864732"/>
    <lineage>
        <taxon>Bacteria</taxon>
        <taxon>Pseudomonadati</taxon>
        <taxon>Pseudomonadota</taxon>
        <taxon>Alphaproteobacteria</taxon>
        <taxon>Acetobacterales</taxon>
        <taxon>Acetobacteraceae</taxon>
        <taxon>Acetobacter</taxon>
    </lineage>
</organism>
<dbReference type="PROSITE" id="PS50022">
    <property type="entry name" value="FA58C_3"/>
    <property type="match status" value="1"/>
</dbReference>